<evidence type="ECO:0000313" key="3">
    <source>
        <dbReference type="Proteomes" id="UP000054805"/>
    </source>
</evidence>
<dbReference type="Proteomes" id="UP000054826">
    <property type="component" value="Unassembled WGS sequence"/>
</dbReference>
<proteinExistence type="predicted"/>
<feature type="non-terminal residue" evidence="2">
    <location>
        <position position="1"/>
    </location>
</feature>
<keyword evidence="3" id="KW-1185">Reference proteome</keyword>
<evidence type="ECO:0000313" key="4">
    <source>
        <dbReference type="Proteomes" id="UP000054826"/>
    </source>
</evidence>
<organism evidence="2 4">
    <name type="scientific">Trichinella pseudospiralis</name>
    <name type="common">Parasitic roundworm</name>
    <dbReference type="NCBI Taxonomy" id="6337"/>
    <lineage>
        <taxon>Eukaryota</taxon>
        <taxon>Metazoa</taxon>
        <taxon>Ecdysozoa</taxon>
        <taxon>Nematoda</taxon>
        <taxon>Enoplea</taxon>
        <taxon>Dorylaimia</taxon>
        <taxon>Trichinellida</taxon>
        <taxon>Trichinellidae</taxon>
        <taxon>Trichinella</taxon>
    </lineage>
</organism>
<feature type="non-terminal residue" evidence="2">
    <location>
        <position position="100"/>
    </location>
</feature>
<gene>
    <name evidence="1" type="ORF">T4B_15036</name>
    <name evidence="2" type="ORF">T4C_12780</name>
</gene>
<dbReference type="AlphaFoldDB" id="A0A0V1IH26"/>
<evidence type="ECO:0000313" key="1">
    <source>
        <dbReference type="EMBL" id="KRZ01090.1"/>
    </source>
</evidence>
<sequence>LYTKVIEKAGVSNFYDEMNLCNSFLKAFETEQNFIRIEENFNLKDSGYSFWKAQSVSVLADFQSNKALVFFLMRITLSIRNSNYKGPLSRMRIGSDNRFN</sequence>
<protein>
    <submittedName>
        <fullName evidence="2">Uncharacterized protein</fullName>
    </submittedName>
</protein>
<accession>A0A0V1IH26</accession>
<dbReference type="EMBL" id="JYDV01000329">
    <property type="protein sequence ID" value="KRZ22013.1"/>
    <property type="molecule type" value="Genomic_DNA"/>
</dbReference>
<dbReference type="EMBL" id="JYDS01000688">
    <property type="protein sequence ID" value="KRZ01090.1"/>
    <property type="molecule type" value="Genomic_DNA"/>
</dbReference>
<reference evidence="3 4" key="1">
    <citation type="submission" date="2015-01" db="EMBL/GenBank/DDBJ databases">
        <title>Evolution of Trichinella species and genotypes.</title>
        <authorList>
            <person name="Korhonen P.K."/>
            <person name="Edoardo P."/>
            <person name="Giuseppe L.R."/>
            <person name="Gasser R.B."/>
        </authorList>
    </citation>
    <scope>NUCLEOTIDE SEQUENCE [LARGE SCALE GENOMIC DNA]</scope>
    <source>
        <strain evidence="2">ISS176</strain>
        <strain evidence="1">ISS588</strain>
    </source>
</reference>
<comment type="caution">
    <text evidence="2">The sequence shown here is derived from an EMBL/GenBank/DDBJ whole genome shotgun (WGS) entry which is preliminary data.</text>
</comment>
<name>A0A0V1IH26_TRIPS</name>
<evidence type="ECO:0000313" key="2">
    <source>
        <dbReference type="EMBL" id="KRZ22013.1"/>
    </source>
</evidence>
<dbReference type="Proteomes" id="UP000054805">
    <property type="component" value="Unassembled WGS sequence"/>
</dbReference>